<gene>
    <name evidence="1" type="ORF">IJ22_38410</name>
</gene>
<dbReference type="PATRIC" id="fig|162209.4.peg.4088"/>
<reference evidence="1 2" key="2">
    <citation type="journal article" date="2016" name="Genome Announc.">
        <title>Complete Genome Sequences of Two Interactive Moderate Thermophiles, Paenibacillus napthalenovorans 32O-Y and Paenibacillus sp. 32O-W.</title>
        <authorList>
            <person name="Butler R.R.III."/>
            <person name="Wang J."/>
            <person name="Stark B.C."/>
            <person name="Pombert J.F."/>
        </authorList>
    </citation>
    <scope>NUCLEOTIDE SEQUENCE [LARGE SCALE GENOMIC DNA]</scope>
    <source>
        <strain evidence="1 2">32O-Y</strain>
    </source>
</reference>
<protein>
    <submittedName>
        <fullName evidence="1">S-layer protein</fullName>
    </submittedName>
</protein>
<dbReference type="PANTHER" id="PTHR43308">
    <property type="entry name" value="OUTER MEMBRANE PROTEIN ALPHA-RELATED"/>
    <property type="match status" value="1"/>
</dbReference>
<dbReference type="Proteomes" id="UP000061660">
    <property type="component" value="Chromosome"/>
</dbReference>
<dbReference type="STRING" id="162209.IJ22_38410"/>
<organism evidence="1 2">
    <name type="scientific">Paenibacillus naphthalenovorans</name>
    <dbReference type="NCBI Taxonomy" id="162209"/>
    <lineage>
        <taxon>Bacteria</taxon>
        <taxon>Bacillati</taxon>
        <taxon>Bacillota</taxon>
        <taxon>Bacilli</taxon>
        <taxon>Bacillales</taxon>
        <taxon>Paenibacillaceae</taxon>
        <taxon>Paenibacillus</taxon>
    </lineage>
</organism>
<accession>A0A0U2UM45</accession>
<sequence precursor="true">MKTVVMKKVAQALAALMIVSMLSPVLAFAAFDDLSSHWAKKDIEALVEQKIVDGVTPTQFEPERSITRAEFAALVVRSLGLTSVTSSTYFNDVDASDWYADTVSTATYAGLINGYEDNSFRPAAPVTREEMAAIVIRALTYADVATIVPADTQKELLAQFKDSDQIVWAHKEIAAALNAKIINGMTADTFNPAGTATRAQAAAVVNRYLPYTK</sequence>
<dbReference type="PROSITE" id="PS51272">
    <property type="entry name" value="SLH"/>
    <property type="match status" value="3"/>
</dbReference>
<evidence type="ECO:0000313" key="2">
    <source>
        <dbReference type="Proteomes" id="UP000061660"/>
    </source>
</evidence>
<name>A0A0U2UM45_9BACL</name>
<dbReference type="EMBL" id="CP013652">
    <property type="protein sequence ID" value="ALS24172.1"/>
    <property type="molecule type" value="Genomic_DNA"/>
</dbReference>
<evidence type="ECO:0000313" key="1">
    <source>
        <dbReference type="EMBL" id="ALS24172.1"/>
    </source>
</evidence>
<dbReference type="Pfam" id="PF00395">
    <property type="entry name" value="SLH"/>
    <property type="match status" value="3"/>
</dbReference>
<keyword evidence="2" id="KW-1185">Reference proteome</keyword>
<dbReference type="RefSeq" id="WP_054819918.1">
    <property type="nucleotide sequence ID" value="NZ_CP013652.1"/>
</dbReference>
<dbReference type="InterPro" id="IPR001119">
    <property type="entry name" value="SLH_dom"/>
</dbReference>
<dbReference type="PANTHER" id="PTHR43308:SF5">
    <property type="entry name" value="S-LAYER PROTEIN _ PEPTIDOGLYCAN ENDO-BETA-N-ACETYLGLUCOSAMINIDASE"/>
    <property type="match status" value="1"/>
</dbReference>
<dbReference type="OrthoDB" id="1723494at2"/>
<dbReference type="AlphaFoldDB" id="A0A0U2UM45"/>
<dbReference type="KEGG" id="pnp:IJ22_38410"/>
<proteinExistence type="predicted"/>
<dbReference type="InterPro" id="IPR051465">
    <property type="entry name" value="Cell_Envelope_Struct_Comp"/>
</dbReference>
<reference evidence="2" key="1">
    <citation type="submission" date="2015-12" db="EMBL/GenBank/DDBJ databases">
        <title>Complete genome sequences of two moderately thermophilic Paenibacillus species.</title>
        <authorList>
            <person name="Butler R.III."/>
            <person name="Wang J."/>
            <person name="Stark B.C."/>
            <person name="Pombert J.-F."/>
        </authorList>
    </citation>
    <scope>NUCLEOTIDE SEQUENCE [LARGE SCALE GENOMIC DNA]</scope>
    <source>
        <strain evidence="2">32O-Y</strain>
    </source>
</reference>